<dbReference type="PANTHER" id="PTHR43569">
    <property type="entry name" value="AMIDOHYDROLASE"/>
    <property type="match status" value="1"/>
</dbReference>
<dbReference type="Pfam" id="PF04909">
    <property type="entry name" value="Amidohydro_2"/>
    <property type="match status" value="1"/>
</dbReference>
<keyword evidence="4" id="KW-1185">Reference proteome</keyword>
<evidence type="ECO:0000259" key="2">
    <source>
        <dbReference type="Pfam" id="PF04909"/>
    </source>
</evidence>
<dbReference type="Proteomes" id="UP000261284">
    <property type="component" value="Unassembled WGS sequence"/>
</dbReference>
<protein>
    <submittedName>
        <fullName evidence="3">Amidohydrolase</fullName>
    </submittedName>
</protein>
<feature type="domain" description="Amidohydrolase-related" evidence="2">
    <location>
        <begin position="4"/>
        <end position="276"/>
    </location>
</feature>
<dbReference type="InterPro" id="IPR032466">
    <property type="entry name" value="Metal_Hydrolase"/>
</dbReference>
<dbReference type="RefSeq" id="WP_116846580.1">
    <property type="nucleotide sequence ID" value="NZ_QTJU01000002.1"/>
</dbReference>
<keyword evidence="3" id="KW-0378">Hydrolase</keyword>
<evidence type="ECO:0000313" key="3">
    <source>
        <dbReference type="EMBL" id="RFM28590.1"/>
    </source>
</evidence>
<dbReference type="InterPro" id="IPR006680">
    <property type="entry name" value="Amidohydro-rel"/>
</dbReference>
<dbReference type="InterPro" id="IPR052350">
    <property type="entry name" value="Metallo-dep_Lactonases"/>
</dbReference>
<dbReference type="SUPFAM" id="SSF51556">
    <property type="entry name" value="Metallo-dependent hydrolases"/>
    <property type="match status" value="1"/>
</dbReference>
<reference evidence="3 4" key="1">
    <citation type="submission" date="2018-08" db="EMBL/GenBank/DDBJ databases">
        <title>Chitinophagaceae sp. K23C18032701, a novel bacterium isolated from forest soil.</title>
        <authorList>
            <person name="Wang C."/>
        </authorList>
    </citation>
    <scope>NUCLEOTIDE SEQUENCE [LARGE SCALE GENOMIC DNA]</scope>
    <source>
        <strain evidence="3 4">K23C18032701</strain>
    </source>
</reference>
<organism evidence="3 4">
    <name type="scientific">Deminuibacter soli</name>
    <dbReference type="NCBI Taxonomy" id="2291815"/>
    <lineage>
        <taxon>Bacteria</taxon>
        <taxon>Pseudomonadati</taxon>
        <taxon>Bacteroidota</taxon>
        <taxon>Chitinophagia</taxon>
        <taxon>Chitinophagales</taxon>
        <taxon>Chitinophagaceae</taxon>
        <taxon>Deminuibacter</taxon>
    </lineage>
</organism>
<dbReference type="OrthoDB" id="5450317at2"/>
<name>A0A3E1NKX8_9BACT</name>
<accession>A0A3E1NKX8</accession>
<evidence type="ECO:0000256" key="1">
    <source>
        <dbReference type="ARBA" id="ARBA00038310"/>
    </source>
</evidence>
<dbReference type="AlphaFoldDB" id="A0A3E1NKX8"/>
<proteinExistence type="inferred from homology"/>
<evidence type="ECO:0000313" key="4">
    <source>
        <dbReference type="Proteomes" id="UP000261284"/>
    </source>
</evidence>
<gene>
    <name evidence="3" type="ORF">DXN05_07280</name>
</gene>
<comment type="similarity">
    <text evidence="1">Belongs to the metallo-dependent hydrolases superfamily.</text>
</comment>
<dbReference type="Gene3D" id="3.20.20.140">
    <property type="entry name" value="Metal-dependent hydrolases"/>
    <property type="match status" value="1"/>
</dbReference>
<dbReference type="GO" id="GO:0016787">
    <property type="term" value="F:hydrolase activity"/>
    <property type="evidence" value="ECO:0007669"/>
    <property type="project" value="UniProtKB-KW"/>
</dbReference>
<dbReference type="PANTHER" id="PTHR43569:SF2">
    <property type="entry name" value="AMIDOHYDROLASE-RELATED DOMAIN-CONTAINING PROTEIN"/>
    <property type="match status" value="1"/>
</dbReference>
<dbReference type="EMBL" id="QTJU01000002">
    <property type="protein sequence ID" value="RFM28590.1"/>
    <property type="molecule type" value="Genomic_DNA"/>
</dbReference>
<sequence length="276" mass="31674">MPRIDAHQHFWEYSETRDTWITPEMSVIRNNFMPEHLQPILAQHHIDGCIAVQSDQTDEHTHWLLSLATANTYIKGVVGWTDLQSPHLEQQLELYRQYPLLKGFRHILQGETNRALMLEPDFTKGIAALGKAGYVYDILIYPDQLPYTAQLAGLFPAQVFVLDHIAKPAIKTGDWQQWAVDIQALAAHEHVYCKVSGMVTEADWHQWQPQDIYPCLDVVTAAFGTNRLLYGSDWPVCLLAANYSRMLQLVTNYYSRFSAAEQEAIFGENAIRVYRL</sequence>
<comment type="caution">
    <text evidence="3">The sequence shown here is derived from an EMBL/GenBank/DDBJ whole genome shotgun (WGS) entry which is preliminary data.</text>
</comment>